<reference evidence="2 3" key="1">
    <citation type="submission" date="2018-10" db="EMBL/GenBank/DDBJ databases">
        <title>Sequencing the genomes of 1000 actinobacteria strains.</title>
        <authorList>
            <person name="Klenk H.-P."/>
        </authorList>
    </citation>
    <scope>NUCLEOTIDE SEQUENCE [LARGE SCALE GENOMIC DNA]</scope>
    <source>
        <strain evidence="2 3">DSM 44267</strain>
    </source>
</reference>
<name>A0A495Y3B7_9MICO</name>
<sequence>MVLSRGWLTDLAVLQHGGSSVEEHHDHLVVRTPANPTFHWGNFVLVTDVSAVDDAGRCRSVFADAFPAAEHVAIGLARLPDAEPWRAAGLVVETDDVLFTETLPEQRPLADGYVVREPDPGPEGDAEWEALVALDLAENARTREHEPQGYEVFVRRQVAGRRRLVAGGVMRWFTAVTDTGAPAASLGVVLCGDLARYQSVGTHADHRRQGLAGHLLGVAARWAQARGATAWVIVTETTNPAGRLYRSVGFHEDAVQVAVTRA</sequence>
<dbReference type="PROSITE" id="PS51186">
    <property type="entry name" value="GNAT"/>
    <property type="match status" value="1"/>
</dbReference>
<dbReference type="InterPro" id="IPR016181">
    <property type="entry name" value="Acyl_CoA_acyltransferase"/>
</dbReference>
<protein>
    <submittedName>
        <fullName evidence="2">Acetyltransferase (GNAT) family protein</fullName>
    </submittedName>
</protein>
<keyword evidence="3" id="KW-1185">Reference proteome</keyword>
<dbReference type="SUPFAM" id="SSF55729">
    <property type="entry name" value="Acyl-CoA N-acyltransferases (Nat)"/>
    <property type="match status" value="1"/>
</dbReference>
<accession>A0A495Y3B7</accession>
<dbReference type="Pfam" id="PF00583">
    <property type="entry name" value="Acetyltransf_1"/>
    <property type="match status" value="1"/>
</dbReference>
<dbReference type="InterPro" id="IPR000182">
    <property type="entry name" value="GNAT_dom"/>
</dbReference>
<gene>
    <name evidence="2" type="ORF">DFJ68_3474</name>
</gene>
<dbReference type="AlphaFoldDB" id="A0A495Y3B7"/>
<comment type="caution">
    <text evidence="2">The sequence shown here is derived from an EMBL/GenBank/DDBJ whole genome shotgun (WGS) entry which is preliminary data.</text>
</comment>
<dbReference type="Proteomes" id="UP000278440">
    <property type="component" value="Unassembled WGS sequence"/>
</dbReference>
<dbReference type="RefSeq" id="WP_121034793.1">
    <property type="nucleotide sequence ID" value="NZ_RBXT01000001.1"/>
</dbReference>
<evidence type="ECO:0000313" key="3">
    <source>
        <dbReference type="Proteomes" id="UP000278440"/>
    </source>
</evidence>
<proteinExistence type="predicted"/>
<feature type="domain" description="N-acetyltransferase" evidence="1">
    <location>
        <begin position="113"/>
        <end position="262"/>
    </location>
</feature>
<dbReference type="CDD" id="cd04301">
    <property type="entry name" value="NAT_SF"/>
    <property type="match status" value="1"/>
</dbReference>
<evidence type="ECO:0000313" key="2">
    <source>
        <dbReference type="EMBL" id="RKT79995.1"/>
    </source>
</evidence>
<organism evidence="2 3">
    <name type="scientific">Terracoccus luteus</name>
    <dbReference type="NCBI Taxonomy" id="53356"/>
    <lineage>
        <taxon>Bacteria</taxon>
        <taxon>Bacillati</taxon>
        <taxon>Actinomycetota</taxon>
        <taxon>Actinomycetes</taxon>
        <taxon>Micrococcales</taxon>
        <taxon>Intrasporangiaceae</taxon>
        <taxon>Terracoccus</taxon>
    </lineage>
</organism>
<dbReference type="EMBL" id="RBXT01000001">
    <property type="protein sequence ID" value="RKT79995.1"/>
    <property type="molecule type" value="Genomic_DNA"/>
</dbReference>
<dbReference type="OrthoDB" id="9797456at2"/>
<dbReference type="Gene3D" id="3.40.630.30">
    <property type="match status" value="1"/>
</dbReference>
<evidence type="ECO:0000259" key="1">
    <source>
        <dbReference type="PROSITE" id="PS51186"/>
    </source>
</evidence>
<keyword evidence="2" id="KW-0808">Transferase</keyword>
<dbReference type="GO" id="GO:0016747">
    <property type="term" value="F:acyltransferase activity, transferring groups other than amino-acyl groups"/>
    <property type="evidence" value="ECO:0007669"/>
    <property type="project" value="InterPro"/>
</dbReference>